<comment type="subcellular location">
    <subcellularLocation>
        <location evidence="2">Cell membrane</location>
        <topology evidence="2">Multi-pass membrane protein</topology>
    </subcellularLocation>
    <subcellularLocation>
        <location evidence="1">Cytoplasm</location>
    </subcellularLocation>
</comment>
<dbReference type="PANTHER" id="PTHR45008">
    <property type="entry name" value="PTS SYSTEM GLUCOSE-SPECIFIC EIIA COMPONENT"/>
    <property type="match status" value="1"/>
</dbReference>
<evidence type="ECO:0000256" key="1">
    <source>
        <dbReference type="ARBA" id="ARBA00004496"/>
    </source>
</evidence>
<accession>A0A430A2D0</accession>
<dbReference type="FunFam" id="2.70.70.10:FF:000001">
    <property type="entry name" value="PTS system glucose-specific IIA component"/>
    <property type="match status" value="1"/>
</dbReference>
<dbReference type="RefSeq" id="WP_002350261.1">
    <property type="nucleotide sequence ID" value="NZ_NGJS01000001.1"/>
</dbReference>
<dbReference type="GO" id="GO:0005886">
    <property type="term" value="C:plasma membrane"/>
    <property type="evidence" value="ECO:0007669"/>
    <property type="project" value="UniProtKB-SubCell"/>
</dbReference>
<dbReference type="GO" id="GO:0016301">
    <property type="term" value="F:kinase activity"/>
    <property type="evidence" value="ECO:0007669"/>
    <property type="project" value="UniProtKB-KW"/>
</dbReference>
<evidence type="ECO:0000313" key="9">
    <source>
        <dbReference type="EMBL" id="RSU00604.1"/>
    </source>
</evidence>
<keyword evidence="3" id="KW-0813">Transport</keyword>
<evidence type="ECO:0000256" key="4">
    <source>
        <dbReference type="ARBA" id="ARBA00022597"/>
    </source>
</evidence>
<dbReference type="GO" id="GO:0009401">
    <property type="term" value="P:phosphoenolpyruvate-dependent sugar phosphotransferase system"/>
    <property type="evidence" value="ECO:0007669"/>
    <property type="project" value="UniProtKB-KW"/>
</dbReference>
<evidence type="ECO:0000256" key="3">
    <source>
        <dbReference type="ARBA" id="ARBA00022448"/>
    </source>
</evidence>
<organism evidence="9 10">
    <name type="scientific">Vagococcus vulneris</name>
    <dbReference type="NCBI Taxonomy" id="1977869"/>
    <lineage>
        <taxon>Bacteria</taxon>
        <taxon>Bacillati</taxon>
        <taxon>Bacillota</taxon>
        <taxon>Bacilli</taxon>
        <taxon>Lactobacillales</taxon>
        <taxon>Enterococcaceae</taxon>
        <taxon>Vagococcus</taxon>
    </lineage>
</organism>
<keyword evidence="7" id="KW-0418">Kinase</keyword>
<dbReference type="InterPro" id="IPR001127">
    <property type="entry name" value="PTS_EIIA_1_perm"/>
</dbReference>
<dbReference type="PROSITE" id="PS00371">
    <property type="entry name" value="PTS_EIIA_TYPE_1_HIS"/>
    <property type="match status" value="1"/>
</dbReference>
<dbReference type="NCBIfam" id="TIGR00830">
    <property type="entry name" value="PTBA"/>
    <property type="match status" value="1"/>
</dbReference>
<dbReference type="Gene3D" id="2.70.70.10">
    <property type="entry name" value="Glucose Permease (Domain IIA)"/>
    <property type="match status" value="1"/>
</dbReference>
<dbReference type="PANTHER" id="PTHR45008:SF1">
    <property type="entry name" value="PTS SYSTEM GLUCOSE-SPECIFIC EIIA COMPONENT"/>
    <property type="match status" value="1"/>
</dbReference>
<dbReference type="Proteomes" id="UP000287857">
    <property type="component" value="Unassembled WGS sequence"/>
</dbReference>
<name>A0A430A2D0_9ENTE</name>
<evidence type="ECO:0000256" key="6">
    <source>
        <dbReference type="ARBA" id="ARBA00022683"/>
    </source>
</evidence>
<dbReference type="PROSITE" id="PS51093">
    <property type="entry name" value="PTS_EIIA_TYPE_1"/>
    <property type="match status" value="1"/>
</dbReference>
<dbReference type="InterPro" id="IPR050890">
    <property type="entry name" value="PTS_EIIA_component"/>
</dbReference>
<dbReference type="Pfam" id="PF00358">
    <property type="entry name" value="PTS_EIIA_1"/>
    <property type="match status" value="1"/>
</dbReference>
<dbReference type="OrthoDB" id="9769191at2"/>
<comment type="caution">
    <text evidence="9">The sequence shown here is derived from an EMBL/GenBank/DDBJ whole genome shotgun (WGS) entry which is preliminary data.</text>
</comment>
<evidence type="ECO:0000256" key="5">
    <source>
        <dbReference type="ARBA" id="ARBA00022679"/>
    </source>
</evidence>
<dbReference type="InterPro" id="IPR011055">
    <property type="entry name" value="Dup_hybrid_motif"/>
</dbReference>
<evidence type="ECO:0000313" key="10">
    <source>
        <dbReference type="Proteomes" id="UP000287857"/>
    </source>
</evidence>
<keyword evidence="6" id="KW-0598">Phosphotransferase system</keyword>
<sequence>MLNIFKKKEVKIVAPTTGIFKELAELSDPVFSKGMMGQGFAIRPIKGEVVSPINGIVTNIFPTKHAISLKSASGLELLIHVGMDTVELNGQGFDVQVKENQKVKSGDNLMFVNLQVLEERDKPNDVIVVFPEYQGKISIPELKSVEQGQKLFDLV</sequence>
<dbReference type="SUPFAM" id="SSF51261">
    <property type="entry name" value="Duplicated hybrid motif"/>
    <property type="match status" value="1"/>
</dbReference>
<evidence type="ECO:0000256" key="7">
    <source>
        <dbReference type="ARBA" id="ARBA00022777"/>
    </source>
</evidence>
<dbReference type="EMBL" id="NGJS01000001">
    <property type="protein sequence ID" value="RSU00604.1"/>
    <property type="molecule type" value="Genomic_DNA"/>
</dbReference>
<evidence type="ECO:0000259" key="8">
    <source>
        <dbReference type="PROSITE" id="PS51093"/>
    </source>
</evidence>
<keyword evidence="4" id="KW-0762">Sugar transport</keyword>
<dbReference type="GO" id="GO:0005737">
    <property type="term" value="C:cytoplasm"/>
    <property type="evidence" value="ECO:0007669"/>
    <property type="project" value="UniProtKB-SubCell"/>
</dbReference>
<feature type="domain" description="PTS EIIA type-1" evidence="8">
    <location>
        <begin position="28"/>
        <end position="132"/>
    </location>
</feature>
<evidence type="ECO:0000256" key="2">
    <source>
        <dbReference type="ARBA" id="ARBA00004651"/>
    </source>
</evidence>
<proteinExistence type="predicted"/>
<keyword evidence="10" id="KW-1185">Reference proteome</keyword>
<gene>
    <name evidence="9" type="ORF">CBF37_00920</name>
</gene>
<reference evidence="9 10" key="1">
    <citation type="submission" date="2017-05" db="EMBL/GenBank/DDBJ databases">
        <title>Vagococcus spp. assemblies.</title>
        <authorList>
            <person name="Gulvik C.A."/>
        </authorList>
    </citation>
    <scope>NUCLEOTIDE SEQUENCE [LARGE SCALE GENOMIC DNA]</scope>
    <source>
        <strain evidence="9 10">SS1995</strain>
    </source>
</reference>
<keyword evidence="5" id="KW-0808">Transferase</keyword>
<dbReference type="AlphaFoldDB" id="A0A430A2D0"/>
<protein>
    <submittedName>
        <fullName evidence="9">Sugar permease</fullName>
    </submittedName>
</protein>